<dbReference type="HOGENOM" id="CLU_916704_0_0_1"/>
<accession>Q22R96</accession>
<gene>
    <name evidence="2" type="ORF">TTHERM_00023850</name>
</gene>
<dbReference type="GeneID" id="7828718"/>
<dbReference type="AlphaFoldDB" id="Q22R96"/>
<evidence type="ECO:0000313" key="3">
    <source>
        <dbReference type="Proteomes" id="UP000009168"/>
    </source>
</evidence>
<organism evidence="2 3">
    <name type="scientific">Tetrahymena thermophila (strain SB210)</name>
    <dbReference type="NCBI Taxonomy" id="312017"/>
    <lineage>
        <taxon>Eukaryota</taxon>
        <taxon>Sar</taxon>
        <taxon>Alveolata</taxon>
        <taxon>Ciliophora</taxon>
        <taxon>Intramacronucleata</taxon>
        <taxon>Oligohymenophorea</taxon>
        <taxon>Hymenostomatida</taxon>
        <taxon>Tetrahymenina</taxon>
        <taxon>Tetrahymenidae</taxon>
        <taxon>Tetrahymena</taxon>
    </lineage>
</organism>
<feature type="coiled-coil region" evidence="1">
    <location>
        <begin position="148"/>
        <end position="189"/>
    </location>
</feature>
<reference evidence="3" key="1">
    <citation type="journal article" date="2006" name="PLoS Biol.">
        <title>Macronuclear genome sequence of the ciliate Tetrahymena thermophila, a model eukaryote.</title>
        <authorList>
            <person name="Eisen J.A."/>
            <person name="Coyne R.S."/>
            <person name="Wu M."/>
            <person name="Wu D."/>
            <person name="Thiagarajan M."/>
            <person name="Wortman J.R."/>
            <person name="Badger J.H."/>
            <person name="Ren Q."/>
            <person name="Amedeo P."/>
            <person name="Jones K.M."/>
            <person name="Tallon L.J."/>
            <person name="Delcher A.L."/>
            <person name="Salzberg S.L."/>
            <person name="Silva J.C."/>
            <person name="Haas B.J."/>
            <person name="Majoros W.H."/>
            <person name="Farzad M."/>
            <person name="Carlton J.M."/>
            <person name="Smith R.K. Jr."/>
            <person name="Garg J."/>
            <person name="Pearlman R.E."/>
            <person name="Karrer K.M."/>
            <person name="Sun L."/>
            <person name="Manning G."/>
            <person name="Elde N.C."/>
            <person name="Turkewitz A.P."/>
            <person name="Asai D.J."/>
            <person name="Wilkes D.E."/>
            <person name="Wang Y."/>
            <person name="Cai H."/>
            <person name="Collins K."/>
            <person name="Stewart B.A."/>
            <person name="Lee S.R."/>
            <person name="Wilamowska K."/>
            <person name="Weinberg Z."/>
            <person name="Ruzzo W.L."/>
            <person name="Wloga D."/>
            <person name="Gaertig J."/>
            <person name="Frankel J."/>
            <person name="Tsao C.-C."/>
            <person name="Gorovsky M.A."/>
            <person name="Keeling P.J."/>
            <person name="Waller R.F."/>
            <person name="Patron N.J."/>
            <person name="Cherry J.M."/>
            <person name="Stover N.A."/>
            <person name="Krieger C.J."/>
            <person name="del Toro C."/>
            <person name="Ryder H.F."/>
            <person name="Williamson S.C."/>
            <person name="Barbeau R.A."/>
            <person name="Hamilton E.P."/>
            <person name="Orias E."/>
        </authorList>
    </citation>
    <scope>NUCLEOTIDE SEQUENCE [LARGE SCALE GENOMIC DNA]</scope>
    <source>
        <strain evidence="3">SB210</strain>
    </source>
</reference>
<dbReference type="InParanoid" id="Q22R96"/>
<evidence type="ECO:0000313" key="2">
    <source>
        <dbReference type="EMBL" id="EAR88226.1"/>
    </source>
</evidence>
<dbReference type="EMBL" id="GG662845">
    <property type="protein sequence ID" value="EAR88226.1"/>
    <property type="molecule type" value="Genomic_DNA"/>
</dbReference>
<sequence length="304" mass="36475">MDQLKFDFSLNSSRLCPVHKKIQVYLNVDTKQQNTDPIFMCVSCVPKELNQQKNQIKVTPLDDILNDEEIQLDNWLIDVDFGKFHKLFNQEQLKIQQELDKFFKNFRSSIINKLDIFEKSVRQRYEELEFNKTKIIQYIKDSSMKEQVRNILKQSQNLEQQTKSYKELIKHLEKNKKDIQDNYHQLQLNFNSYAEYLCVENISQFQIQLENVLNNISQIANYKIVDMLKIQDQKVLPIEYDEGFNDQIYHGLISNVCSLYEINCNQITQYVKLTLQEQQLIENYDLQKYGKKYLTYLLFPDQIF</sequence>
<proteinExistence type="predicted"/>
<name>Q22R96_TETTS</name>
<evidence type="ECO:0000256" key="1">
    <source>
        <dbReference type="SAM" id="Coils"/>
    </source>
</evidence>
<keyword evidence="1" id="KW-0175">Coiled coil</keyword>
<dbReference type="RefSeq" id="XP_001008471.1">
    <property type="nucleotide sequence ID" value="XM_001008471.1"/>
</dbReference>
<dbReference type="KEGG" id="tet:TTHERM_00023850"/>
<dbReference type="Proteomes" id="UP000009168">
    <property type="component" value="Unassembled WGS sequence"/>
</dbReference>
<keyword evidence="3" id="KW-1185">Reference proteome</keyword>
<protein>
    <submittedName>
        <fullName evidence="2">Uncharacterized protein</fullName>
    </submittedName>
</protein>